<dbReference type="PATRIC" id="fig|2064.6.peg.2266"/>
<accession>A0A0D0NZN3</accession>
<dbReference type="EMBL" id="JXZB01000002">
    <property type="protein sequence ID" value="KIQ64661.1"/>
    <property type="molecule type" value="Genomic_DNA"/>
</dbReference>
<evidence type="ECO:0000313" key="3">
    <source>
        <dbReference type="Proteomes" id="UP000032066"/>
    </source>
</evidence>
<dbReference type="Proteomes" id="UP000032066">
    <property type="component" value="Unassembled WGS sequence"/>
</dbReference>
<reference evidence="2 3" key="1">
    <citation type="submission" date="2015-02" db="EMBL/GenBank/DDBJ databases">
        <title>Draft genome sequence of Kitasatospora griseola MF730-N6, a bafilomycin, terpentecin and satosporin producer.</title>
        <authorList>
            <person name="Arens J.C."/>
            <person name="Haltli B."/>
            <person name="Kerr R.G."/>
        </authorList>
    </citation>
    <scope>NUCLEOTIDE SEQUENCE [LARGE SCALE GENOMIC DNA]</scope>
    <source>
        <strain evidence="2 3">MF730-N6</strain>
    </source>
</reference>
<evidence type="ECO:0000313" key="2">
    <source>
        <dbReference type="EMBL" id="KIQ64661.1"/>
    </source>
</evidence>
<dbReference type="STRING" id="2064.TR51_10605"/>
<sequence length="61" mass="6186">MGEQGDSLAEQAVQAQAEEQDRQAQDPAAQAGGRGGFPDPGGHGLLDSVRGRAVGPPPMFA</sequence>
<proteinExistence type="predicted"/>
<comment type="caution">
    <text evidence="2">The sequence shown here is derived from an EMBL/GenBank/DDBJ whole genome shotgun (WGS) entry which is preliminary data.</text>
</comment>
<organism evidence="2 3">
    <name type="scientific">Kitasatospora griseola</name>
    <name type="common">Streptomyces griseolosporeus</name>
    <dbReference type="NCBI Taxonomy" id="2064"/>
    <lineage>
        <taxon>Bacteria</taxon>
        <taxon>Bacillati</taxon>
        <taxon>Actinomycetota</taxon>
        <taxon>Actinomycetes</taxon>
        <taxon>Kitasatosporales</taxon>
        <taxon>Streptomycetaceae</taxon>
        <taxon>Kitasatospora</taxon>
    </lineage>
</organism>
<protein>
    <submittedName>
        <fullName evidence="2">Uncharacterized protein</fullName>
    </submittedName>
</protein>
<name>A0A0D0NZN3_KITGR</name>
<dbReference type="AlphaFoldDB" id="A0A0D0NZN3"/>
<evidence type="ECO:0000256" key="1">
    <source>
        <dbReference type="SAM" id="MobiDB-lite"/>
    </source>
</evidence>
<feature type="compositionally biased region" description="Gly residues" evidence="1">
    <location>
        <begin position="32"/>
        <end position="44"/>
    </location>
</feature>
<feature type="region of interest" description="Disordered" evidence="1">
    <location>
        <begin position="1"/>
        <end position="61"/>
    </location>
</feature>
<keyword evidence="3" id="KW-1185">Reference proteome</keyword>
<gene>
    <name evidence="2" type="ORF">TR51_10605</name>
</gene>